<feature type="region of interest" description="Disordered" evidence="1">
    <location>
        <begin position="22"/>
        <end position="156"/>
    </location>
</feature>
<feature type="signal peptide" evidence="2">
    <location>
        <begin position="1"/>
        <end position="23"/>
    </location>
</feature>
<evidence type="ECO:0000313" key="3">
    <source>
        <dbReference type="EMBL" id="PNY79435.1"/>
    </source>
</evidence>
<proteinExistence type="predicted"/>
<keyword evidence="2" id="KW-0732">Signal</keyword>
<sequence length="156" mass="15650">MNGWPVALTLGALAVGFALGRSAAPASPNASSANAASSGTARPVAALSAVLPPSSAQGQASPQAPDDPRELIPVVPGSGDRPAPGSPQPRPGEGECTVLMFRDGQFYRMQPGPPPPGGTPRSGDGEVFPLQPLQPPPGLGTPLPDQPPFPAPELRS</sequence>
<feature type="compositionally biased region" description="Pro residues" evidence="1">
    <location>
        <begin position="132"/>
        <end position="156"/>
    </location>
</feature>
<dbReference type="EMBL" id="PPPD01000003">
    <property type="protein sequence ID" value="PNY79435.1"/>
    <property type="molecule type" value="Genomic_DNA"/>
</dbReference>
<dbReference type="Proteomes" id="UP000236379">
    <property type="component" value="Unassembled WGS sequence"/>
</dbReference>
<accession>A0A2K3USC1</accession>
<feature type="compositionally biased region" description="Low complexity" evidence="1">
    <location>
        <begin position="22"/>
        <end position="56"/>
    </location>
</feature>
<dbReference type="RefSeq" id="WP_103313948.1">
    <property type="nucleotide sequence ID" value="NZ_PPPD01000003.1"/>
</dbReference>
<evidence type="ECO:0000256" key="1">
    <source>
        <dbReference type="SAM" id="MobiDB-lite"/>
    </source>
</evidence>
<dbReference type="OrthoDB" id="74320at2"/>
<evidence type="ECO:0000313" key="4">
    <source>
        <dbReference type="Proteomes" id="UP000236379"/>
    </source>
</evidence>
<evidence type="ECO:0000256" key="2">
    <source>
        <dbReference type="SAM" id="SignalP"/>
    </source>
</evidence>
<dbReference type="AlphaFoldDB" id="A0A2K3USC1"/>
<reference evidence="3 4" key="1">
    <citation type="submission" date="2018-01" db="EMBL/GenBank/DDBJ databases">
        <title>Deinococcus koreensis sp. nov., a radiation-resistant bacterium isolated from river water.</title>
        <authorList>
            <person name="Choi A."/>
        </authorList>
    </citation>
    <scope>NUCLEOTIDE SEQUENCE [LARGE SCALE GENOMIC DNA]</scope>
    <source>
        <strain evidence="3 4">SJW1-2</strain>
    </source>
</reference>
<name>A0A2K3USC1_9DEIO</name>
<keyword evidence="4" id="KW-1185">Reference proteome</keyword>
<protein>
    <submittedName>
        <fullName evidence="3">Uncharacterized protein</fullName>
    </submittedName>
</protein>
<comment type="caution">
    <text evidence="3">The sequence shown here is derived from an EMBL/GenBank/DDBJ whole genome shotgun (WGS) entry which is preliminary data.</text>
</comment>
<feature type="chain" id="PRO_5014464323" evidence="2">
    <location>
        <begin position="24"/>
        <end position="156"/>
    </location>
</feature>
<gene>
    <name evidence="3" type="ORF">CVO96_18515</name>
</gene>
<organism evidence="3 4">
    <name type="scientific">Deinococcus koreensis</name>
    <dbReference type="NCBI Taxonomy" id="2054903"/>
    <lineage>
        <taxon>Bacteria</taxon>
        <taxon>Thermotogati</taxon>
        <taxon>Deinococcota</taxon>
        <taxon>Deinococci</taxon>
        <taxon>Deinococcales</taxon>
        <taxon>Deinococcaceae</taxon>
        <taxon>Deinococcus</taxon>
    </lineage>
</organism>